<evidence type="ECO:0000259" key="1">
    <source>
        <dbReference type="Pfam" id="PF04264"/>
    </source>
</evidence>
<organism evidence="2 3">
    <name type="scientific">Flavobacterium croceum DSM 17960</name>
    <dbReference type="NCBI Taxonomy" id="1121886"/>
    <lineage>
        <taxon>Bacteria</taxon>
        <taxon>Pseudomonadati</taxon>
        <taxon>Bacteroidota</taxon>
        <taxon>Flavobacteriia</taxon>
        <taxon>Flavobacteriales</taxon>
        <taxon>Flavobacteriaceae</taxon>
        <taxon>Flavobacterium</taxon>
    </lineage>
</organism>
<dbReference type="Pfam" id="PF04264">
    <property type="entry name" value="YceI"/>
    <property type="match status" value="1"/>
</dbReference>
<dbReference type="InterPro" id="IPR036761">
    <property type="entry name" value="TTHA0802/YceI-like_sf"/>
</dbReference>
<name>A0A2S4N6A1_9FLAO</name>
<dbReference type="InterPro" id="IPR007372">
    <property type="entry name" value="Lipid/polyisoprenoid-bd_YceI"/>
</dbReference>
<sequence>MFVSFGFTKLKTKVKISPKSEVIIKGKSNVNSFQCKYDSSFLNNEIAVTSFQNNNKTSFEGAKIAIKSKGFECAPKMITKDLKTTLKATEYPTIDIELNELVINKTDYIANITVQIAGKSKQYSLQVVFNPKNYNVSGQLKINIKDFDLKPPKKMLGLVEVNENVVIDFNLYLQY</sequence>
<dbReference type="SUPFAM" id="SSF101874">
    <property type="entry name" value="YceI-like"/>
    <property type="match status" value="1"/>
</dbReference>
<dbReference type="Gene3D" id="2.40.128.110">
    <property type="entry name" value="Lipid/polyisoprenoid-binding, YceI-like"/>
    <property type="match status" value="1"/>
</dbReference>
<evidence type="ECO:0000313" key="2">
    <source>
        <dbReference type="EMBL" id="POS01226.1"/>
    </source>
</evidence>
<gene>
    <name evidence="2" type="ORF">Q361_11227</name>
</gene>
<reference evidence="2 3" key="1">
    <citation type="submission" date="2018-01" db="EMBL/GenBank/DDBJ databases">
        <title>Genomic Encyclopedia of Type Strains, Phase I: the one thousand microbial genomes (KMG-I) project.</title>
        <authorList>
            <person name="Goeker M."/>
        </authorList>
    </citation>
    <scope>NUCLEOTIDE SEQUENCE [LARGE SCALE GENOMIC DNA]</scope>
    <source>
        <strain evidence="2 3">DSM 17960</strain>
    </source>
</reference>
<protein>
    <submittedName>
        <fullName evidence="2">YceI-like domain-containing protein</fullName>
    </submittedName>
</protein>
<keyword evidence="3" id="KW-1185">Reference proteome</keyword>
<dbReference type="Proteomes" id="UP000237056">
    <property type="component" value="Unassembled WGS sequence"/>
</dbReference>
<evidence type="ECO:0000313" key="3">
    <source>
        <dbReference type="Proteomes" id="UP000237056"/>
    </source>
</evidence>
<comment type="caution">
    <text evidence="2">The sequence shown here is derived from an EMBL/GenBank/DDBJ whole genome shotgun (WGS) entry which is preliminary data.</text>
</comment>
<proteinExistence type="predicted"/>
<accession>A0A2S4N6A1</accession>
<feature type="domain" description="Lipid/polyisoprenoid-binding YceI-like" evidence="1">
    <location>
        <begin position="39"/>
        <end position="171"/>
    </location>
</feature>
<dbReference type="EMBL" id="PQNY01000012">
    <property type="protein sequence ID" value="POS01226.1"/>
    <property type="molecule type" value="Genomic_DNA"/>
</dbReference>
<dbReference type="AlphaFoldDB" id="A0A2S4N6A1"/>